<evidence type="ECO:0000313" key="3">
    <source>
        <dbReference type="Proteomes" id="UP000198705"/>
    </source>
</evidence>
<proteinExistence type="predicted"/>
<feature type="chain" id="PRO_5011682048" evidence="1">
    <location>
        <begin position="25"/>
        <end position="145"/>
    </location>
</feature>
<reference evidence="3" key="1">
    <citation type="submission" date="2016-10" db="EMBL/GenBank/DDBJ databases">
        <authorList>
            <person name="Varghese N."/>
            <person name="Submissions S."/>
        </authorList>
    </citation>
    <scope>NUCLEOTIDE SEQUENCE [LARGE SCALE GENOMIC DNA]</scope>
    <source>
        <strain evidence="3">DSM 23925</strain>
    </source>
</reference>
<dbReference type="Proteomes" id="UP000198705">
    <property type="component" value="Unassembled WGS sequence"/>
</dbReference>
<feature type="signal peptide" evidence="1">
    <location>
        <begin position="1"/>
        <end position="24"/>
    </location>
</feature>
<name>A0A1I5AFR2_9FLAO</name>
<organism evidence="2 3">
    <name type="scientific">Bizionia echini</name>
    <dbReference type="NCBI Taxonomy" id="649333"/>
    <lineage>
        <taxon>Bacteria</taxon>
        <taxon>Pseudomonadati</taxon>
        <taxon>Bacteroidota</taxon>
        <taxon>Flavobacteriia</taxon>
        <taxon>Flavobacteriales</taxon>
        <taxon>Flavobacteriaceae</taxon>
        <taxon>Bizionia</taxon>
    </lineage>
</organism>
<dbReference type="STRING" id="649333.SAMN04487989_10215"/>
<keyword evidence="1" id="KW-0732">Signal</keyword>
<accession>A0A1I5AFR2</accession>
<dbReference type="AlphaFoldDB" id="A0A1I5AFR2"/>
<dbReference type="EMBL" id="FOVN01000002">
    <property type="protein sequence ID" value="SFN61235.1"/>
    <property type="molecule type" value="Genomic_DNA"/>
</dbReference>
<dbReference type="OrthoDB" id="1434413at2"/>
<dbReference type="RefSeq" id="WP_092206814.1">
    <property type="nucleotide sequence ID" value="NZ_FOVN01000002.1"/>
</dbReference>
<sequence>MKKHIIHFSTFILLFTISSQTGFAQIGQTRADIIEDKGTNYEAGITDDGTKYIVYKKVFTTEPSGTFTRHKVIYFIILDNGKEVCHIWKHLEPASETNANVAYLKKHMVEIDYMTWKDYETNIIYKIEVDDGLCVTTVSYDFDKQ</sequence>
<gene>
    <name evidence="2" type="ORF">SAMN04487989_10215</name>
</gene>
<evidence type="ECO:0000256" key="1">
    <source>
        <dbReference type="SAM" id="SignalP"/>
    </source>
</evidence>
<protein>
    <submittedName>
        <fullName evidence="2">Uncharacterized protein</fullName>
    </submittedName>
</protein>
<keyword evidence="3" id="KW-1185">Reference proteome</keyword>
<evidence type="ECO:0000313" key="2">
    <source>
        <dbReference type="EMBL" id="SFN61235.1"/>
    </source>
</evidence>